<feature type="signal peptide" evidence="3">
    <location>
        <begin position="1"/>
        <end position="27"/>
    </location>
</feature>
<reference evidence="5 6" key="1">
    <citation type="submission" date="2020-08" db="EMBL/GenBank/DDBJ databases">
        <title>Plant Genome Project.</title>
        <authorList>
            <person name="Zhang R.-G."/>
        </authorList>
    </citation>
    <scope>NUCLEOTIDE SEQUENCE [LARGE SCALE GENOMIC DNA]</scope>
    <source>
        <tissue evidence="5">Rhizome</tissue>
    </source>
</reference>
<organism evidence="5 6">
    <name type="scientific">Zingiber officinale</name>
    <name type="common">Ginger</name>
    <name type="synonym">Amomum zingiber</name>
    <dbReference type="NCBI Taxonomy" id="94328"/>
    <lineage>
        <taxon>Eukaryota</taxon>
        <taxon>Viridiplantae</taxon>
        <taxon>Streptophyta</taxon>
        <taxon>Embryophyta</taxon>
        <taxon>Tracheophyta</taxon>
        <taxon>Spermatophyta</taxon>
        <taxon>Magnoliopsida</taxon>
        <taxon>Liliopsida</taxon>
        <taxon>Zingiberales</taxon>
        <taxon>Zingiberaceae</taxon>
        <taxon>Zingiber</taxon>
    </lineage>
</organism>
<dbReference type="PROSITE" id="PS51782">
    <property type="entry name" value="LYSM"/>
    <property type="match status" value="1"/>
</dbReference>
<dbReference type="PANTHER" id="PTHR34997">
    <property type="entry name" value="AM15"/>
    <property type="match status" value="1"/>
</dbReference>
<evidence type="ECO:0000313" key="6">
    <source>
        <dbReference type="Proteomes" id="UP000734854"/>
    </source>
</evidence>
<protein>
    <recommendedName>
        <fullName evidence="4">LysM domain-containing protein</fullName>
    </recommendedName>
</protein>
<dbReference type="SMART" id="SM00257">
    <property type="entry name" value="LysM"/>
    <property type="match status" value="1"/>
</dbReference>
<dbReference type="PANTHER" id="PTHR34997:SF1">
    <property type="entry name" value="PEPTIDOGLYCAN-BINDING LYSIN DOMAIN"/>
    <property type="match status" value="1"/>
</dbReference>
<dbReference type="CDD" id="cd00118">
    <property type="entry name" value="LysM"/>
    <property type="match status" value="1"/>
</dbReference>
<dbReference type="GO" id="GO:0008061">
    <property type="term" value="F:chitin binding"/>
    <property type="evidence" value="ECO:0007669"/>
    <property type="project" value="UniProtKB-KW"/>
</dbReference>
<dbReference type="Gene3D" id="3.10.350.10">
    <property type="entry name" value="LysM domain"/>
    <property type="match status" value="1"/>
</dbReference>
<keyword evidence="3" id="KW-0732">Signal</keyword>
<gene>
    <name evidence="5" type="ORF">ZIOFF_042034</name>
</gene>
<dbReference type="InterPro" id="IPR018392">
    <property type="entry name" value="LysM"/>
</dbReference>
<dbReference type="AlphaFoldDB" id="A0A8J5G8M3"/>
<dbReference type="EMBL" id="JACMSC010000011">
    <property type="protein sequence ID" value="KAG6502145.1"/>
    <property type="molecule type" value="Genomic_DNA"/>
</dbReference>
<dbReference type="InterPro" id="IPR052210">
    <property type="entry name" value="LysM1-like"/>
</dbReference>
<accession>A0A8J5G8M3</accession>
<evidence type="ECO:0000313" key="5">
    <source>
        <dbReference type="EMBL" id="KAG6502145.1"/>
    </source>
</evidence>
<feature type="domain" description="LysM" evidence="4">
    <location>
        <begin position="47"/>
        <end position="91"/>
    </location>
</feature>
<dbReference type="SUPFAM" id="SSF54106">
    <property type="entry name" value="LysM domain"/>
    <property type="match status" value="1"/>
</dbReference>
<feature type="chain" id="PRO_5035221355" description="LysM domain-containing protein" evidence="3">
    <location>
        <begin position="28"/>
        <end position="96"/>
    </location>
</feature>
<keyword evidence="2" id="KW-0843">Virulence</keyword>
<proteinExistence type="predicted"/>
<dbReference type="Pfam" id="PF01476">
    <property type="entry name" value="LysM"/>
    <property type="match status" value="1"/>
</dbReference>
<evidence type="ECO:0000256" key="2">
    <source>
        <dbReference type="ARBA" id="ARBA00023026"/>
    </source>
</evidence>
<evidence type="ECO:0000259" key="4">
    <source>
        <dbReference type="PROSITE" id="PS51782"/>
    </source>
</evidence>
<evidence type="ECO:0000256" key="1">
    <source>
        <dbReference type="ARBA" id="ARBA00022669"/>
    </source>
</evidence>
<dbReference type="Proteomes" id="UP000734854">
    <property type="component" value="Unassembled WGS sequence"/>
</dbReference>
<keyword evidence="6" id="KW-1185">Reference proteome</keyword>
<sequence>MASNGSSTFYLLSLVLALLLLVSSAEALAFGIGRAPMPAPLAPRCNDVYGAKQGDTCFAVAQMFNLTPAQFSAINPNLDCDKVFIGQWLCVKGTTA</sequence>
<dbReference type="InterPro" id="IPR036779">
    <property type="entry name" value="LysM_dom_sf"/>
</dbReference>
<evidence type="ECO:0000256" key="3">
    <source>
        <dbReference type="SAM" id="SignalP"/>
    </source>
</evidence>
<name>A0A8J5G8M3_ZINOF</name>
<keyword evidence="1" id="KW-0147">Chitin-binding</keyword>
<comment type="caution">
    <text evidence="5">The sequence shown here is derived from an EMBL/GenBank/DDBJ whole genome shotgun (WGS) entry which is preliminary data.</text>
</comment>